<dbReference type="Pfam" id="PF01769">
    <property type="entry name" value="MgtE"/>
    <property type="match status" value="1"/>
</dbReference>
<evidence type="ECO:0000256" key="1">
    <source>
        <dbReference type="ARBA" id="ARBA00004141"/>
    </source>
</evidence>
<dbReference type="InterPro" id="IPR038076">
    <property type="entry name" value="MgtE_N_sf"/>
</dbReference>
<keyword evidence="6 9" id="KW-1133">Transmembrane helix</keyword>
<dbReference type="EMBL" id="VYXP01000002">
    <property type="protein sequence ID" value="KAA9133429.1"/>
    <property type="molecule type" value="Genomic_DNA"/>
</dbReference>
<dbReference type="InterPro" id="IPR046342">
    <property type="entry name" value="CBS_dom_sf"/>
</dbReference>
<dbReference type="Gene3D" id="3.10.580.10">
    <property type="entry name" value="CBS-domain"/>
    <property type="match status" value="1"/>
</dbReference>
<dbReference type="InterPro" id="IPR006667">
    <property type="entry name" value="SLC41_membr_dom"/>
</dbReference>
<protein>
    <recommendedName>
        <fullName evidence="9">Magnesium transporter MgtE</fullName>
    </recommendedName>
</protein>
<feature type="transmembrane region" description="Helical" evidence="9">
    <location>
        <begin position="428"/>
        <end position="452"/>
    </location>
</feature>
<comment type="subcellular location">
    <subcellularLocation>
        <location evidence="9">Cell membrane</location>
        <topology evidence="9">Multi-pass membrane protein</topology>
    </subcellularLocation>
    <subcellularLocation>
        <location evidence="1">Membrane</location>
        <topology evidence="1">Multi-pass membrane protein</topology>
    </subcellularLocation>
</comment>
<feature type="transmembrane region" description="Helical" evidence="9">
    <location>
        <begin position="321"/>
        <end position="342"/>
    </location>
</feature>
<dbReference type="RefSeq" id="WP_150862990.1">
    <property type="nucleotide sequence ID" value="NZ_VYXP01000002.1"/>
</dbReference>
<dbReference type="Proteomes" id="UP000325372">
    <property type="component" value="Unassembled WGS sequence"/>
</dbReference>
<evidence type="ECO:0000256" key="6">
    <source>
        <dbReference type="ARBA" id="ARBA00022989"/>
    </source>
</evidence>
<dbReference type="SMART" id="SM00924">
    <property type="entry name" value="MgtE_N"/>
    <property type="match status" value="1"/>
</dbReference>
<dbReference type="SUPFAM" id="SSF54631">
    <property type="entry name" value="CBS-domain pair"/>
    <property type="match status" value="1"/>
</dbReference>
<accession>A0A5N0TJE0</accession>
<comment type="similarity">
    <text evidence="2 9">Belongs to the SLC41A transporter family.</text>
</comment>
<dbReference type="AlphaFoldDB" id="A0A5N0TJE0"/>
<dbReference type="InterPro" id="IPR036739">
    <property type="entry name" value="SLC41_membr_dom_sf"/>
</dbReference>
<evidence type="ECO:0000259" key="10">
    <source>
        <dbReference type="PROSITE" id="PS51371"/>
    </source>
</evidence>
<keyword evidence="7 9" id="KW-0472">Membrane</keyword>
<comment type="caution">
    <text evidence="11">The sequence shown here is derived from an EMBL/GenBank/DDBJ whole genome shotgun (WGS) entry which is preliminary data.</text>
</comment>
<evidence type="ECO:0000256" key="7">
    <source>
        <dbReference type="ARBA" id="ARBA00023136"/>
    </source>
</evidence>
<feature type="transmembrane region" description="Helical" evidence="9">
    <location>
        <begin position="363"/>
        <end position="385"/>
    </location>
</feature>
<feature type="transmembrane region" description="Helical" evidence="9">
    <location>
        <begin position="391"/>
        <end position="416"/>
    </location>
</feature>
<evidence type="ECO:0000313" key="11">
    <source>
        <dbReference type="EMBL" id="KAA9133429.1"/>
    </source>
</evidence>
<dbReference type="Gene3D" id="1.10.357.20">
    <property type="entry name" value="SLC41 divalent cation transporters, integral membrane domain"/>
    <property type="match status" value="1"/>
</dbReference>
<dbReference type="PANTHER" id="PTHR43773">
    <property type="entry name" value="MAGNESIUM TRANSPORTER MGTE"/>
    <property type="match status" value="1"/>
</dbReference>
<organism evidence="11 12">
    <name type="scientific">Marinihelvus fidelis</name>
    <dbReference type="NCBI Taxonomy" id="2613842"/>
    <lineage>
        <taxon>Bacteria</taxon>
        <taxon>Pseudomonadati</taxon>
        <taxon>Pseudomonadota</taxon>
        <taxon>Gammaproteobacteria</taxon>
        <taxon>Chromatiales</taxon>
        <taxon>Wenzhouxiangellaceae</taxon>
        <taxon>Marinihelvus</taxon>
    </lineage>
</organism>
<dbReference type="SUPFAM" id="SSF161093">
    <property type="entry name" value="MgtE membrane domain-like"/>
    <property type="match status" value="1"/>
</dbReference>
<keyword evidence="9" id="KW-0479">Metal-binding</keyword>
<evidence type="ECO:0000256" key="8">
    <source>
        <dbReference type="PROSITE-ProRule" id="PRU00703"/>
    </source>
</evidence>
<keyword evidence="5 9" id="KW-0460">Magnesium</keyword>
<comment type="function">
    <text evidence="9">Acts as a magnesium transporter.</text>
</comment>
<dbReference type="InterPro" id="IPR006669">
    <property type="entry name" value="MgtE_transporter"/>
</dbReference>
<evidence type="ECO:0000256" key="2">
    <source>
        <dbReference type="ARBA" id="ARBA00009749"/>
    </source>
</evidence>
<dbReference type="InterPro" id="IPR000644">
    <property type="entry name" value="CBS_dom"/>
</dbReference>
<keyword evidence="12" id="KW-1185">Reference proteome</keyword>
<evidence type="ECO:0000256" key="9">
    <source>
        <dbReference type="RuleBase" id="RU362011"/>
    </source>
</evidence>
<comment type="subunit">
    <text evidence="9">Homodimer.</text>
</comment>
<dbReference type="CDD" id="cd04606">
    <property type="entry name" value="CBS_pair_Mg_transporter"/>
    <property type="match status" value="1"/>
</dbReference>
<dbReference type="Pfam" id="PF03448">
    <property type="entry name" value="MgtE_N"/>
    <property type="match status" value="1"/>
</dbReference>
<dbReference type="GO" id="GO:0046872">
    <property type="term" value="F:metal ion binding"/>
    <property type="evidence" value="ECO:0007669"/>
    <property type="project" value="UniProtKB-KW"/>
</dbReference>
<feature type="domain" description="CBS" evidence="10">
    <location>
        <begin position="143"/>
        <end position="205"/>
    </location>
</feature>
<dbReference type="Gene3D" id="1.25.60.10">
    <property type="entry name" value="MgtE N-terminal domain-like"/>
    <property type="match status" value="1"/>
</dbReference>
<proteinExistence type="inferred from homology"/>
<feature type="domain" description="CBS" evidence="10">
    <location>
        <begin position="207"/>
        <end position="265"/>
    </location>
</feature>
<sequence>MGDKVLEEKIARHHESLSEALGSGTRAQVRQLINNLSAAEIGDLLESLPPAKRIAVWELVDTELDGEVLVEVNDEVRQGLIRGTDDDELAAAVGDLDIDDLADILDDLPDTVIREVLSSMTRQDRERLHQVLAFPEDSAGGLMDPNVLTVRRDVSLEVVLRYLRARGELPDLLDVLFVVSRDGRYLGDIRLSDLLTQDPDRLVSELMQPSPAVLPVDMPAAQVATEFEHHDLVSAPVIDAGGLLVGRITIDDVVDVIREEAEHSVLTMAGLDEEDDMFAPVVNSARRRWIWLGVNLVTALLAALVLSWFEPTLEQIVATAVMFPIVMSMGGIAGTQTLTLMIRGMATGQVNASNMAFMFRKEIAVGILNGLVFSVLIGLIAWLWYRDVELGFVMAFAILLNLFAGAISGVLIPIALKRMSIDPALAGGVALTTVTDVVGILSFVGLATYMIIGT</sequence>
<reference evidence="11 12" key="1">
    <citation type="submission" date="2019-09" db="EMBL/GenBank/DDBJ databases">
        <title>Wenzhouxiangella sp. Genome sequencing and assembly.</title>
        <authorList>
            <person name="Zhang R."/>
        </authorList>
    </citation>
    <scope>NUCLEOTIDE SEQUENCE [LARGE SCALE GENOMIC DNA]</scope>
    <source>
        <strain evidence="11 12">W260</strain>
    </source>
</reference>
<evidence type="ECO:0000256" key="3">
    <source>
        <dbReference type="ARBA" id="ARBA00022448"/>
    </source>
</evidence>
<feature type="transmembrane region" description="Helical" evidence="9">
    <location>
        <begin position="289"/>
        <end position="309"/>
    </location>
</feature>
<evidence type="ECO:0000313" key="12">
    <source>
        <dbReference type="Proteomes" id="UP000325372"/>
    </source>
</evidence>
<dbReference type="InterPro" id="IPR006668">
    <property type="entry name" value="Mg_transptr_MgtE_intracell_dom"/>
</dbReference>
<dbReference type="PROSITE" id="PS51371">
    <property type="entry name" value="CBS"/>
    <property type="match status" value="2"/>
</dbReference>
<dbReference type="SUPFAM" id="SSF158791">
    <property type="entry name" value="MgtE N-terminal domain-like"/>
    <property type="match status" value="1"/>
</dbReference>
<keyword evidence="9" id="KW-1003">Cell membrane</keyword>
<name>A0A5N0TJE0_9GAMM</name>
<dbReference type="GO" id="GO:0015095">
    <property type="term" value="F:magnesium ion transmembrane transporter activity"/>
    <property type="evidence" value="ECO:0007669"/>
    <property type="project" value="UniProtKB-UniRule"/>
</dbReference>
<keyword evidence="4 9" id="KW-0812">Transmembrane</keyword>
<dbReference type="Pfam" id="PF00571">
    <property type="entry name" value="CBS"/>
    <property type="match status" value="2"/>
</dbReference>
<dbReference type="GO" id="GO:0005886">
    <property type="term" value="C:plasma membrane"/>
    <property type="evidence" value="ECO:0007669"/>
    <property type="project" value="UniProtKB-SubCell"/>
</dbReference>
<gene>
    <name evidence="11" type="primary">mgtE</name>
    <name evidence="11" type="ORF">F3N42_03510</name>
</gene>
<evidence type="ECO:0000256" key="5">
    <source>
        <dbReference type="ARBA" id="ARBA00022842"/>
    </source>
</evidence>
<keyword evidence="8" id="KW-0129">CBS domain</keyword>
<dbReference type="PANTHER" id="PTHR43773:SF1">
    <property type="entry name" value="MAGNESIUM TRANSPORTER MGTE"/>
    <property type="match status" value="1"/>
</dbReference>
<dbReference type="NCBIfam" id="TIGR00400">
    <property type="entry name" value="mgtE"/>
    <property type="match status" value="1"/>
</dbReference>
<evidence type="ECO:0000256" key="4">
    <source>
        <dbReference type="ARBA" id="ARBA00022692"/>
    </source>
</evidence>
<keyword evidence="3 9" id="KW-0813">Transport</keyword>